<gene>
    <name evidence="10" type="ORF">CK510_14450</name>
</gene>
<dbReference type="SMART" id="SM00387">
    <property type="entry name" value="HATPase_c"/>
    <property type="match status" value="1"/>
</dbReference>
<protein>
    <recommendedName>
        <fullName evidence="2">histidine kinase</fullName>
        <ecNumber evidence="2">2.7.13.3</ecNumber>
    </recommendedName>
</protein>
<keyword evidence="8" id="KW-0902">Two-component regulatory system</keyword>
<evidence type="ECO:0000256" key="4">
    <source>
        <dbReference type="ARBA" id="ARBA00022679"/>
    </source>
</evidence>
<comment type="caution">
    <text evidence="10">The sequence shown here is derived from an EMBL/GenBank/DDBJ whole genome shotgun (WGS) entry which is preliminary data.</text>
</comment>
<dbReference type="PANTHER" id="PTHR43065">
    <property type="entry name" value="SENSOR HISTIDINE KINASE"/>
    <property type="match status" value="1"/>
</dbReference>
<dbReference type="PRINTS" id="PR00344">
    <property type="entry name" value="BCTRLSENSOR"/>
</dbReference>
<accession>A0A2A2TI80</accession>
<dbReference type="AlphaFoldDB" id="A0A2A2TI80"/>
<evidence type="ECO:0000259" key="9">
    <source>
        <dbReference type="PROSITE" id="PS50109"/>
    </source>
</evidence>
<comment type="catalytic activity">
    <reaction evidence="1">
        <text>ATP + protein L-histidine = ADP + protein N-phospho-L-histidine.</text>
        <dbReference type="EC" id="2.7.13.3"/>
    </reaction>
</comment>
<dbReference type="Gene3D" id="3.30.565.10">
    <property type="entry name" value="Histidine kinase-like ATPase, C-terminal domain"/>
    <property type="match status" value="1"/>
</dbReference>
<dbReference type="InterPro" id="IPR005467">
    <property type="entry name" value="His_kinase_dom"/>
</dbReference>
<dbReference type="Proteomes" id="UP000218238">
    <property type="component" value="Unassembled WGS sequence"/>
</dbReference>
<dbReference type="GO" id="GO:0004673">
    <property type="term" value="F:protein histidine kinase activity"/>
    <property type="evidence" value="ECO:0007669"/>
    <property type="project" value="UniProtKB-EC"/>
</dbReference>
<dbReference type="InterPro" id="IPR004358">
    <property type="entry name" value="Sig_transdc_His_kin-like_C"/>
</dbReference>
<evidence type="ECO:0000256" key="3">
    <source>
        <dbReference type="ARBA" id="ARBA00022553"/>
    </source>
</evidence>
<evidence type="ECO:0000256" key="7">
    <source>
        <dbReference type="ARBA" id="ARBA00022840"/>
    </source>
</evidence>
<name>A0A2A2TI80_9CYAN</name>
<evidence type="ECO:0000256" key="8">
    <source>
        <dbReference type="ARBA" id="ARBA00023012"/>
    </source>
</evidence>
<organism evidence="10 11">
    <name type="scientific">Brunnivagina elsteri CCALA 953</name>
    <dbReference type="NCBI Taxonomy" id="987040"/>
    <lineage>
        <taxon>Bacteria</taxon>
        <taxon>Bacillati</taxon>
        <taxon>Cyanobacteriota</taxon>
        <taxon>Cyanophyceae</taxon>
        <taxon>Nostocales</taxon>
        <taxon>Calotrichaceae</taxon>
        <taxon>Brunnivagina</taxon>
    </lineage>
</organism>
<sequence length="100" mass="10905">MVRKSSSPASKLFCRSIVINSQWIEIAIADNGIGMSEDVQKQIFNPFFTTKPVGKGTGMGMAINYQVISQKHAGKLECVSNPGVGTEFSLQIPICQTSFY</sequence>
<dbReference type="GO" id="GO:0000160">
    <property type="term" value="P:phosphorelay signal transduction system"/>
    <property type="evidence" value="ECO:0007669"/>
    <property type="project" value="UniProtKB-KW"/>
</dbReference>
<keyword evidence="7" id="KW-0067">ATP-binding</keyword>
<dbReference type="GO" id="GO:0005524">
    <property type="term" value="F:ATP binding"/>
    <property type="evidence" value="ECO:0007669"/>
    <property type="project" value="UniProtKB-KW"/>
</dbReference>
<keyword evidence="11" id="KW-1185">Reference proteome</keyword>
<dbReference type="EC" id="2.7.13.3" evidence="2"/>
<keyword evidence="4" id="KW-0808">Transferase</keyword>
<keyword evidence="3" id="KW-0597">Phosphoprotein</keyword>
<keyword evidence="6" id="KW-0418">Kinase</keyword>
<proteinExistence type="predicted"/>
<reference evidence="10 11" key="1">
    <citation type="submission" date="2017-08" db="EMBL/GenBank/DDBJ databases">
        <title>Draft genome sequence of filamentous cyanobacterium Calothrix elsteri CCALA 953.</title>
        <authorList>
            <person name="Gagunashvili A.N."/>
            <person name="Elster J."/>
            <person name="Andresson O.S."/>
        </authorList>
    </citation>
    <scope>NUCLEOTIDE SEQUENCE [LARGE SCALE GENOMIC DNA]</scope>
    <source>
        <strain evidence="10 11">CCALA 953</strain>
    </source>
</reference>
<dbReference type="PANTHER" id="PTHR43065:SF10">
    <property type="entry name" value="PEROXIDE STRESS-ACTIVATED HISTIDINE KINASE MAK3"/>
    <property type="match status" value="1"/>
</dbReference>
<evidence type="ECO:0000256" key="2">
    <source>
        <dbReference type="ARBA" id="ARBA00012438"/>
    </source>
</evidence>
<evidence type="ECO:0000256" key="6">
    <source>
        <dbReference type="ARBA" id="ARBA00022777"/>
    </source>
</evidence>
<evidence type="ECO:0000256" key="5">
    <source>
        <dbReference type="ARBA" id="ARBA00022741"/>
    </source>
</evidence>
<dbReference type="EMBL" id="NTFS01000149">
    <property type="protein sequence ID" value="PAX53345.1"/>
    <property type="molecule type" value="Genomic_DNA"/>
</dbReference>
<dbReference type="OrthoDB" id="9815750at2"/>
<keyword evidence="5" id="KW-0547">Nucleotide-binding</keyword>
<dbReference type="PROSITE" id="PS50109">
    <property type="entry name" value="HIS_KIN"/>
    <property type="match status" value="1"/>
</dbReference>
<dbReference type="SUPFAM" id="SSF55874">
    <property type="entry name" value="ATPase domain of HSP90 chaperone/DNA topoisomerase II/histidine kinase"/>
    <property type="match status" value="1"/>
</dbReference>
<evidence type="ECO:0000313" key="11">
    <source>
        <dbReference type="Proteomes" id="UP000218238"/>
    </source>
</evidence>
<dbReference type="InterPro" id="IPR036890">
    <property type="entry name" value="HATPase_C_sf"/>
</dbReference>
<dbReference type="Pfam" id="PF02518">
    <property type="entry name" value="HATPase_c"/>
    <property type="match status" value="1"/>
</dbReference>
<feature type="domain" description="Histidine kinase" evidence="9">
    <location>
        <begin position="1"/>
        <end position="96"/>
    </location>
</feature>
<evidence type="ECO:0000313" key="10">
    <source>
        <dbReference type="EMBL" id="PAX53345.1"/>
    </source>
</evidence>
<dbReference type="InterPro" id="IPR003594">
    <property type="entry name" value="HATPase_dom"/>
</dbReference>
<evidence type="ECO:0000256" key="1">
    <source>
        <dbReference type="ARBA" id="ARBA00000085"/>
    </source>
</evidence>